<dbReference type="RefSeq" id="WP_266009943.1">
    <property type="nucleotide sequence ID" value="NZ_JAPFQP010000001.1"/>
</dbReference>
<evidence type="ECO:0000313" key="2">
    <source>
        <dbReference type="EMBL" id="MCX2718007.1"/>
    </source>
</evidence>
<feature type="transmembrane region" description="Helical" evidence="1">
    <location>
        <begin position="85"/>
        <end position="108"/>
    </location>
</feature>
<reference evidence="2" key="1">
    <citation type="submission" date="2022-11" db="EMBL/GenBank/DDBJ databases">
        <title>The characterization of three novel Bacteroidetes species and genomic analysis of their roles in tidal elemental geochemical cycles.</title>
        <authorList>
            <person name="Ma K.-J."/>
        </authorList>
    </citation>
    <scope>NUCLEOTIDE SEQUENCE</scope>
    <source>
        <strain evidence="2">M415</strain>
    </source>
</reference>
<accession>A0AAE3SN36</accession>
<keyword evidence="1" id="KW-0812">Transmembrane</keyword>
<keyword evidence="1" id="KW-0472">Membrane</keyword>
<organism evidence="2 3">
    <name type="scientific">Lentiprolixibacter aurantiacus</name>
    <dbReference type="NCBI Taxonomy" id="2993939"/>
    <lineage>
        <taxon>Bacteria</taxon>
        <taxon>Pseudomonadati</taxon>
        <taxon>Bacteroidota</taxon>
        <taxon>Flavobacteriia</taxon>
        <taxon>Flavobacteriales</taxon>
        <taxon>Flavobacteriaceae</taxon>
        <taxon>Lentiprolixibacter</taxon>
    </lineage>
</organism>
<feature type="transmembrane region" description="Helical" evidence="1">
    <location>
        <begin position="120"/>
        <end position="139"/>
    </location>
</feature>
<evidence type="ECO:0000256" key="1">
    <source>
        <dbReference type="SAM" id="Phobius"/>
    </source>
</evidence>
<keyword evidence="3" id="KW-1185">Reference proteome</keyword>
<sequence>MPALSNEVVLRPRFQIKLESPKEEALQCFEGEVEKPFLVKRLDDHIFIKFNKKEAHFWSPQLHLEINDLDEGGSRLYGLFGPNPTLWTFFMFLHFGVATFFIIFGIWAYSSAALDRPYGIQVGAMVFMVVLWFTLYAFGRAGRRKGKPQMSQLYSFMNKRMGSILNQEL</sequence>
<protein>
    <submittedName>
        <fullName evidence="2">GTP-binding protein</fullName>
    </submittedName>
</protein>
<comment type="caution">
    <text evidence="2">The sequence shown here is derived from an EMBL/GenBank/DDBJ whole genome shotgun (WGS) entry which is preliminary data.</text>
</comment>
<gene>
    <name evidence="2" type="ORF">OO016_00205</name>
</gene>
<dbReference type="EMBL" id="JAPFQP010000001">
    <property type="protein sequence ID" value="MCX2718007.1"/>
    <property type="molecule type" value="Genomic_DNA"/>
</dbReference>
<keyword evidence="1" id="KW-1133">Transmembrane helix</keyword>
<proteinExistence type="predicted"/>
<evidence type="ECO:0000313" key="3">
    <source>
        <dbReference type="Proteomes" id="UP001207116"/>
    </source>
</evidence>
<dbReference type="Proteomes" id="UP001207116">
    <property type="component" value="Unassembled WGS sequence"/>
</dbReference>
<name>A0AAE3SN36_9FLAO</name>
<dbReference type="AlphaFoldDB" id="A0AAE3SN36"/>